<proteinExistence type="predicted"/>
<evidence type="ECO:0000313" key="2">
    <source>
        <dbReference type="Proteomes" id="UP000005837"/>
    </source>
</evidence>
<dbReference type="Proteomes" id="UP000005837">
    <property type="component" value="Unassembled WGS sequence"/>
</dbReference>
<dbReference type="AlphaFoldDB" id="C0DWL7"/>
<name>C0DWL7_EIKCO</name>
<sequence>MCAKETNKKLLEAGESDAGYLKKGMPHFQVASAANRLQEEKRNCNGNRGSRQSLRQWLRRLMSACRIGLPCRICRITHAACCLA</sequence>
<dbReference type="EMBL" id="ACEA01000036">
    <property type="protein sequence ID" value="EEG23569.1"/>
    <property type="molecule type" value="Genomic_DNA"/>
</dbReference>
<organism evidence="1 2">
    <name type="scientific">Eikenella corrodens ATCC 23834</name>
    <dbReference type="NCBI Taxonomy" id="546274"/>
    <lineage>
        <taxon>Bacteria</taxon>
        <taxon>Pseudomonadati</taxon>
        <taxon>Pseudomonadota</taxon>
        <taxon>Betaproteobacteria</taxon>
        <taxon>Neisseriales</taxon>
        <taxon>Neisseriaceae</taxon>
        <taxon>Eikenella</taxon>
    </lineage>
</organism>
<dbReference type="HOGENOM" id="CLU_2522298_0_0_4"/>
<protein>
    <submittedName>
        <fullName evidence="1">Uncharacterized protein</fullName>
    </submittedName>
</protein>
<reference evidence="1 2" key="1">
    <citation type="submission" date="2009-01" db="EMBL/GenBank/DDBJ databases">
        <authorList>
            <person name="Fulton L."/>
            <person name="Clifton S."/>
            <person name="Chinwalla A.T."/>
            <person name="Mitreva M."/>
            <person name="Sodergren E."/>
            <person name="Weinstock G."/>
            <person name="Clifton S."/>
            <person name="Dooling D.J."/>
            <person name="Fulton B."/>
            <person name="Minx P."/>
            <person name="Pepin K.H."/>
            <person name="Johnson M."/>
            <person name="Bhonagiri V."/>
            <person name="Nash W.E."/>
            <person name="Mardis E.R."/>
            <person name="Wilson R.K."/>
        </authorList>
    </citation>
    <scope>NUCLEOTIDE SEQUENCE [LARGE SCALE GENOMIC DNA]</scope>
    <source>
        <strain evidence="1 2">ATCC 23834</strain>
    </source>
</reference>
<comment type="caution">
    <text evidence="1">The sequence shown here is derived from an EMBL/GenBank/DDBJ whole genome shotgun (WGS) entry which is preliminary data.</text>
</comment>
<gene>
    <name evidence="1" type="ORF">EIKCOROL_01768</name>
</gene>
<evidence type="ECO:0000313" key="1">
    <source>
        <dbReference type="EMBL" id="EEG23569.1"/>
    </source>
</evidence>
<accession>C0DWL7</accession>